<protein>
    <submittedName>
        <fullName evidence="1">Uncharacterized protein</fullName>
    </submittedName>
</protein>
<reference evidence="2" key="1">
    <citation type="journal article" date="2015" name="Nat. Genet.">
        <title>The genome and transcriptome of the zoonotic hookworm Ancylostoma ceylanicum identify infection-specific gene families.</title>
        <authorList>
            <person name="Schwarz E.M."/>
            <person name="Hu Y."/>
            <person name="Antoshechkin I."/>
            <person name="Miller M.M."/>
            <person name="Sternberg P.W."/>
            <person name="Aroian R.V."/>
        </authorList>
    </citation>
    <scope>NUCLEOTIDE SEQUENCE</scope>
    <source>
        <strain evidence="2">HY135</strain>
    </source>
</reference>
<sequence length="69" mass="7643">MGLLDCRLYPAYWVQTKAHILAGGCIRGDYGPRIINKSLVHFEEEFLIVSDSGVSLRDKSANEHHVASG</sequence>
<organism evidence="1 2">
    <name type="scientific">Ancylostoma ceylanicum</name>
    <dbReference type="NCBI Taxonomy" id="53326"/>
    <lineage>
        <taxon>Eukaryota</taxon>
        <taxon>Metazoa</taxon>
        <taxon>Ecdysozoa</taxon>
        <taxon>Nematoda</taxon>
        <taxon>Chromadorea</taxon>
        <taxon>Rhabditida</taxon>
        <taxon>Rhabditina</taxon>
        <taxon>Rhabditomorpha</taxon>
        <taxon>Strongyloidea</taxon>
        <taxon>Ancylostomatidae</taxon>
        <taxon>Ancylostomatinae</taxon>
        <taxon>Ancylostoma</taxon>
    </lineage>
</organism>
<accession>A0A016TP49</accession>
<gene>
    <name evidence="1" type="primary">Acey_s0088.g2194</name>
    <name evidence="1" type="ORF">Y032_0088g2194</name>
</gene>
<keyword evidence="2" id="KW-1185">Reference proteome</keyword>
<dbReference type="EMBL" id="JARK01001424">
    <property type="protein sequence ID" value="EYC04417.1"/>
    <property type="molecule type" value="Genomic_DNA"/>
</dbReference>
<evidence type="ECO:0000313" key="2">
    <source>
        <dbReference type="Proteomes" id="UP000024635"/>
    </source>
</evidence>
<comment type="caution">
    <text evidence="1">The sequence shown here is derived from an EMBL/GenBank/DDBJ whole genome shotgun (WGS) entry which is preliminary data.</text>
</comment>
<proteinExistence type="predicted"/>
<name>A0A016TP49_9BILA</name>
<dbReference type="Proteomes" id="UP000024635">
    <property type="component" value="Unassembled WGS sequence"/>
</dbReference>
<dbReference type="AlphaFoldDB" id="A0A016TP49"/>
<evidence type="ECO:0000313" key="1">
    <source>
        <dbReference type="EMBL" id="EYC04417.1"/>
    </source>
</evidence>